<evidence type="ECO:0000256" key="9">
    <source>
        <dbReference type="ARBA" id="ARBA00022701"/>
    </source>
</evidence>
<evidence type="ECO:0000313" key="20">
    <source>
        <dbReference type="EMBL" id="KAF4637636.1"/>
    </source>
</evidence>
<dbReference type="EMBL" id="JAAMPI010000016">
    <property type="protein sequence ID" value="KAF4637636.1"/>
    <property type="molecule type" value="Genomic_DNA"/>
</dbReference>
<evidence type="ECO:0000256" key="17">
    <source>
        <dbReference type="ARBA" id="ARBA00030568"/>
    </source>
</evidence>
<comment type="caution">
    <text evidence="20">The sequence shown here is derived from an EMBL/GenBank/DDBJ whole genome shotgun (WGS) entry which is preliminary data.</text>
</comment>
<feature type="compositionally biased region" description="Basic and acidic residues" evidence="19">
    <location>
        <begin position="638"/>
        <end position="656"/>
    </location>
</feature>
<feature type="region of interest" description="Disordered" evidence="19">
    <location>
        <begin position="1"/>
        <end position="28"/>
    </location>
</feature>
<feature type="region of interest" description="Disordered" evidence="19">
    <location>
        <begin position="504"/>
        <end position="715"/>
    </location>
</feature>
<dbReference type="GO" id="GO:0042729">
    <property type="term" value="C:DASH complex"/>
    <property type="evidence" value="ECO:0007669"/>
    <property type="project" value="InterPro"/>
</dbReference>
<dbReference type="GO" id="GO:0005874">
    <property type="term" value="C:microtubule"/>
    <property type="evidence" value="ECO:0007669"/>
    <property type="project" value="UniProtKB-KW"/>
</dbReference>
<feature type="compositionally biased region" description="Basic and acidic residues" evidence="19">
    <location>
        <begin position="696"/>
        <end position="712"/>
    </location>
</feature>
<keyword evidence="16" id="KW-0137">Centromere</keyword>
<dbReference type="InterPro" id="IPR013963">
    <property type="entry name" value="DASH_Dad2"/>
</dbReference>
<proteinExistence type="inferred from homology"/>
<dbReference type="GO" id="GO:0000278">
    <property type="term" value="P:mitotic cell cycle"/>
    <property type="evidence" value="ECO:0007669"/>
    <property type="project" value="InterPro"/>
</dbReference>
<feature type="compositionally biased region" description="Polar residues" evidence="19">
    <location>
        <begin position="786"/>
        <end position="799"/>
    </location>
</feature>
<feature type="region of interest" description="Disordered" evidence="19">
    <location>
        <begin position="223"/>
        <end position="249"/>
    </location>
</feature>
<evidence type="ECO:0000256" key="3">
    <source>
        <dbReference type="ARBA" id="ARBA00004629"/>
    </source>
</evidence>
<dbReference type="PANTHER" id="PTHR28036">
    <property type="entry name" value="DASH COMPLEX SUBUNIT DAD2"/>
    <property type="match status" value="1"/>
</dbReference>
<keyword evidence="15" id="KW-0131">Cell cycle</keyword>
<keyword evidence="21" id="KW-1185">Reference proteome</keyword>
<feature type="compositionally biased region" description="Gly residues" evidence="19">
    <location>
        <begin position="882"/>
        <end position="893"/>
    </location>
</feature>
<dbReference type="Pfam" id="PF08654">
    <property type="entry name" value="DASH_Dad2"/>
    <property type="match status" value="1"/>
</dbReference>
<dbReference type="Proteomes" id="UP000566819">
    <property type="component" value="Unassembled WGS sequence"/>
</dbReference>
<evidence type="ECO:0000256" key="19">
    <source>
        <dbReference type="SAM" id="MobiDB-lite"/>
    </source>
</evidence>
<evidence type="ECO:0000256" key="11">
    <source>
        <dbReference type="ARBA" id="ARBA00022829"/>
    </source>
</evidence>
<evidence type="ECO:0000256" key="6">
    <source>
        <dbReference type="ARBA" id="ARBA00022454"/>
    </source>
</evidence>
<dbReference type="PANTHER" id="PTHR28036:SF1">
    <property type="entry name" value="DASH COMPLEX SUBUNIT DAD2"/>
    <property type="match status" value="1"/>
</dbReference>
<keyword evidence="9" id="KW-0493">Microtubule</keyword>
<keyword evidence="18" id="KW-0175">Coiled coil</keyword>
<keyword evidence="14" id="KW-0539">Nucleus</keyword>
<keyword evidence="13" id="KW-0206">Cytoskeleton</keyword>
<dbReference type="OrthoDB" id="3946796at2759"/>
<evidence type="ECO:0000256" key="13">
    <source>
        <dbReference type="ARBA" id="ARBA00023212"/>
    </source>
</evidence>
<evidence type="ECO:0000256" key="5">
    <source>
        <dbReference type="ARBA" id="ARBA00020260"/>
    </source>
</evidence>
<reference evidence="20 21" key="1">
    <citation type="submission" date="2020-03" db="EMBL/GenBank/DDBJ databases">
        <title>Draft Genome Sequence of Cudoniella acicularis.</title>
        <authorList>
            <person name="Buettner E."/>
            <person name="Kellner H."/>
        </authorList>
    </citation>
    <scope>NUCLEOTIDE SEQUENCE [LARGE SCALE GENOMIC DNA]</scope>
    <source>
        <strain evidence="20 21">DSM 108380</strain>
    </source>
</reference>
<evidence type="ECO:0000256" key="14">
    <source>
        <dbReference type="ARBA" id="ARBA00023242"/>
    </source>
</evidence>
<name>A0A8H4RY58_9HELO</name>
<gene>
    <name evidence="20" type="ORF">G7Y89_g466</name>
</gene>
<feature type="region of interest" description="Disordered" evidence="19">
    <location>
        <begin position="101"/>
        <end position="120"/>
    </location>
</feature>
<evidence type="ECO:0000256" key="1">
    <source>
        <dbReference type="ARBA" id="ARBA00004123"/>
    </source>
</evidence>
<feature type="compositionally biased region" description="Basic and acidic residues" evidence="19">
    <location>
        <begin position="522"/>
        <end position="533"/>
    </location>
</feature>
<evidence type="ECO:0000313" key="21">
    <source>
        <dbReference type="Proteomes" id="UP000566819"/>
    </source>
</evidence>
<keyword evidence="12" id="KW-0995">Kinetochore</keyword>
<comment type="subcellular location">
    <subcellularLocation>
        <location evidence="3">Chromosome</location>
        <location evidence="3">Centromere</location>
        <location evidence="3">Kinetochore</location>
    </subcellularLocation>
    <subcellularLocation>
        <location evidence="2">Cytoplasm</location>
        <location evidence="2">Cytoskeleton</location>
        <location evidence="2">Spindle</location>
    </subcellularLocation>
    <subcellularLocation>
        <location evidence="1">Nucleus</location>
    </subcellularLocation>
</comment>
<accession>A0A8H4RY58</accession>
<evidence type="ECO:0000256" key="2">
    <source>
        <dbReference type="ARBA" id="ARBA00004186"/>
    </source>
</evidence>
<evidence type="ECO:0000256" key="10">
    <source>
        <dbReference type="ARBA" id="ARBA00022776"/>
    </source>
</evidence>
<evidence type="ECO:0000256" key="12">
    <source>
        <dbReference type="ARBA" id="ARBA00022838"/>
    </source>
</evidence>
<evidence type="ECO:0000256" key="16">
    <source>
        <dbReference type="ARBA" id="ARBA00023328"/>
    </source>
</evidence>
<evidence type="ECO:0000256" key="8">
    <source>
        <dbReference type="ARBA" id="ARBA00022618"/>
    </source>
</evidence>
<keyword evidence="8" id="KW-0132">Cell division</keyword>
<organism evidence="20 21">
    <name type="scientific">Cudoniella acicularis</name>
    <dbReference type="NCBI Taxonomy" id="354080"/>
    <lineage>
        <taxon>Eukaryota</taxon>
        <taxon>Fungi</taxon>
        <taxon>Dikarya</taxon>
        <taxon>Ascomycota</taxon>
        <taxon>Pezizomycotina</taxon>
        <taxon>Leotiomycetes</taxon>
        <taxon>Helotiales</taxon>
        <taxon>Tricladiaceae</taxon>
        <taxon>Cudoniella</taxon>
    </lineage>
</organism>
<feature type="compositionally biased region" description="Polar residues" evidence="19">
    <location>
        <begin position="563"/>
        <end position="590"/>
    </location>
</feature>
<keyword evidence="6" id="KW-0158">Chromosome</keyword>
<protein>
    <recommendedName>
        <fullName evidence="5">DASH complex subunit DAD2</fullName>
    </recommendedName>
    <alternativeName>
        <fullName evidence="17">Outer kinetochore protein DAD2</fullName>
    </alternativeName>
</protein>
<dbReference type="GO" id="GO:0051301">
    <property type="term" value="P:cell division"/>
    <property type="evidence" value="ECO:0007669"/>
    <property type="project" value="UniProtKB-KW"/>
</dbReference>
<keyword evidence="10" id="KW-0498">Mitosis</keyword>
<feature type="compositionally biased region" description="Basic residues" evidence="19">
    <location>
        <begin position="225"/>
        <end position="235"/>
    </location>
</feature>
<keyword evidence="7" id="KW-0963">Cytoplasm</keyword>
<evidence type="ECO:0000256" key="15">
    <source>
        <dbReference type="ARBA" id="ARBA00023306"/>
    </source>
</evidence>
<comment type="similarity">
    <text evidence="4">Belongs to the DASH complex DAD2 family.</text>
</comment>
<dbReference type="AlphaFoldDB" id="A0A8H4RY58"/>
<dbReference type="GO" id="GO:0044732">
    <property type="term" value="C:mitotic spindle pole body"/>
    <property type="evidence" value="ECO:0007669"/>
    <property type="project" value="TreeGrafter"/>
</dbReference>
<evidence type="ECO:0000256" key="18">
    <source>
        <dbReference type="SAM" id="Coils"/>
    </source>
</evidence>
<feature type="coiled-coil region" evidence="18">
    <location>
        <begin position="477"/>
        <end position="504"/>
    </location>
</feature>
<evidence type="ECO:0000256" key="7">
    <source>
        <dbReference type="ARBA" id="ARBA00022490"/>
    </source>
</evidence>
<sequence length="893" mass="97685">MSYSSRPLPSHLRQASTTGNPNSASGQSPILLARINEKKAELENLKQLRDLSAGLAGQMQMLEEKLATLSDGTEAVAAVLGNWHNVLRAISMASMKIPKAKTIEESEGDDSQKPKPEIELPQTLSNLRDKIAAETFSLRAINWVPSSLSKKNMARVTRSRKIEIAEDNTALAIQTPLPNTPESGALSEHNVIEASNKMVSVEESAIHDQLKSLKAAYRTAIGAGKRGKKGKNKKKGQAEQEQEQQDGHAVDNFTDELESSMPDAFRLSIPSHEGSLELLLDTLAIPHLTTSSEGVHDEQQPSAPAPTGRVTRHQLAKQEAQSGQCYSSDIFDTQERVPMDVPRPREYSFLSLFGGRPTGSSRVRTISSQKDKIEEVVTDYGVSLADEAAKSTDEIDTLVHVDSLAEAEISPTDGDIRHFQKAPQDAATTDGTSTVITLEEVEAYEEEKTTLAADSESDDSFVEQIISRSPAKPVSRIEDSVEALDQLEEALDALNQAALAETLVSTEKGRRRPQAGTPTPKTHLEDTVTDKVRSSAQAVAKVTRKPNPSKQASLEPGHGSMRVKSTATKQPPSIKKATSMTFKPATSATSKPVEEEKKSQPISRTAAKRPASLLPPKEPFKSTKPPTRPAFELPGEAVARKLKEQREARLAQRESSEDNISNTRAVSGPKVAKSTKPPTKADFELPGEAVSRRKREAMEARLKAQEEEERKRREFKAKPLRKSIVPDYVPRDTVASRARQSRIGLENMEGELSVSKRSSVVGAHRPSLQQLNLANMSAPRAPGPSRQLTRKPSTSSGPSMSGLAMQRTVSEKEVQIQRQRAKEIYNRDARLTEDMEREKQEREAAAKRAREEAAERGRQASREWAEKQKAKKMAEGDKGLSAGFGPGGQMGLK</sequence>
<evidence type="ECO:0000256" key="4">
    <source>
        <dbReference type="ARBA" id="ARBA00005501"/>
    </source>
</evidence>
<feature type="region of interest" description="Disordered" evidence="19">
    <location>
        <begin position="291"/>
        <end position="325"/>
    </location>
</feature>
<keyword evidence="11" id="KW-0159">Chromosome partition</keyword>
<feature type="compositionally biased region" description="Basic and acidic residues" evidence="19">
    <location>
        <begin position="809"/>
        <end position="878"/>
    </location>
</feature>
<dbReference type="GO" id="GO:0008608">
    <property type="term" value="P:attachment of spindle microtubules to kinetochore"/>
    <property type="evidence" value="ECO:0007669"/>
    <property type="project" value="TreeGrafter"/>
</dbReference>
<feature type="region of interest" description="Disordered" evidence="19">
    <location>
        <begin position="768"/>
        <end position="893"/>
    </location>
</feature>
<dbReference type="GO" id="GO:1990023">
    <property type="term" value="C:mitotic spindle midzone"/>
    <property type="evidence" value="ECO:0007669"/>
    <property type="project" value="TreeGrafter"/>
</dbReference>